<feature type="compositionally biased region" description="Polar residues" evidence="10">
    <location>
        <begin position="982"/>
        <end position="995"/>
    </location>
</feature>
<dbReference type="GO" id="GO:0015386">
    <property type="term" value="F:potassium:proton antiporter activity"/>
    <property type="evidence" value="ECO:0007669"/>
    <property type="project" value="InterPro"/>
</dbReference>
<keyword evidence="2" id="KW-0813">Transport</keyword>
<evidence type="ECO:0000313" key="14">
    <source>
        <dbReference type="EMBL" id="KAF1392722.1"/>
    </source>
</evidence>
<evidence type="ECO:0000256" key="10">
    <source>
        <dbReference type="SAM" id="MobiDB-lite"/>
    </source>
</evidence>
<dbReference type="PANTHER" id="PTHR16254">
    <property type="entry name" value="POTASSIUM/PROTON ANTIPORTER-RELATED"/>
    <property type="match status" value="1"/>
</dbReference>
<gene>
    <name evidence="14" type="ORF">PFLUV_G00031010</name>
</gene>
<dbReference type="InterPro" id="IPR006153">
    <property type="entry name" value="Cation/H_exchanger_TM"/>
</dbReference>
<protein>
    <recommendedName>
        <fullName evidence="13">Cation/H+ exchanger transmembrane domain-containing protein</fullName>
    </recommendedName>
</protein>
<feature type="domain" description="Cation/H+ exchanger transmembrane" evidence="13">
    <location>
        <begin position="276"/>
        <end position="642"/>
    </location>
</feature>
<keyword evidence="5 12" id="KW-0732">Signal</keyword>
<feature type="transmembrane region" description="Helical" evidence="11">
    <location>
        <begin position="378"/>
        <end position="396"/>
    </location>
</feature>
<accession>A0A6A5FQG4</accession>
<evidence type="ECO:0000259" key="13">
    <source>
        <dbReference type="Pfam" id="PF00999"/>
    </source>
</evidence>
<reference evidence="14 15" key="1">
    <citation type="submission" date="2019-06" db="EMBL/GenBank/DDBJ databases">
        <title>A chromosome-scale genome assembly of the European perch, Perca fluviatilis.</title>
        <authorList>
            <person name="Roques C."/>
            <person name="Zahm M."/>
            <person name="Cabau C."/>
            <person name="Klopp C."/>
            <person name="Bouchez O."/>
            <person name="Donnadieu C."/>
            <person name="Kuhl H."/>
            <person name="Gislard M."/>
            <person name="Guendouz S."/>
            <person name="Journot L."/>
            <person name="Haffray P."/>
            <person name="Bestin A."/>
            <person name="Morvezen R."/>
            <person name="Feron R."/>
            <person name="Wen M."/>
            <person name="Jouanno E."/>
            <person name="Herpin A."/>
            <person name="Schartl M."/>
            <person name="Postlethwait J."/>
            <person name="Schaerlinger B."/>
            <person name="Chardard D."/>
            <person name="Lecocq T."/>
            <person name="Poncet C."/>
            <person name="Jaffrelo L."/>
            <person name="Lampietro C."/>
            <person name="Guiguen Y."/>
        </authorList>
    </citation>
    <scope>NUCLEOTIDE SEQUENCE [LARGE SCALE GENOMIC DNA]</scope>
    <source>
        <tissue evidence="14">Blood</tissue>
    </source>
</reference>
<evidence type="ECO:0000256" key="11">
    <source>
        <dbReference type="SAM" id="Phobius"/>
    </source>
</evidence>
<feature type="transmembrane region" description="Helical" evidence="11">
    <location>
        <begin position="293"/>
        <end position="311"/>
    </location>
</feature>
<evidence type="ECO:0000256" key="4">
    <source>
        <dbReference type="ARBA" id="ARBA00022692"/>
    </source>
</evidence>
<feature type="chain" id="PRO_5025478670" description="Cation/H+ exchanger transmembrane domain-containing protein" evidence="12">
    <location>
        <begin position="16"/>
        <end position="1090"/>
    </location>
</feature>
<feature type="transmembrane region" description="Helical" evidence="11">
    <location>
        <begin position="408"/>
        <end position="433"/>
    </location>
</feature>
<keyword evidence="4 11" id="KW-0812">Transmembrane</keyword>
<dbReference type="Pfam" id="PF00999">
    <property type="entry name" value="Na_H_Exchanger"/>
    <property type="match status" value="1"/>
</dbReference>
<feature type="region of interest" description="Disordered" evidence="10">
    <location>
        <begin position="981"/>
        <end position="1034"/>
    </location>
</feature>
<feature type="signal peptide" evidence="12">
    <location>
        <begin position="1"/>
        <end position="15"/>
    </location>
</feature>
<keyword evidence="8 11" id="KW-0472">Membrane</keyword>
<dbReference type="InterPro" id="IPR038770">
    <property type="entry name" value="Na+/solute_symporter_sf"/>
</dbReference>
<feature type="transmembrane region" description="Helical" evidence="11">
    <location>
        <begin position="353"/>
        <end position="372"/>
    </location>
</feature>
<evidence type="ECO:0000256" key="9">
    <source>
        <dbReference type="SAM" id="Coils"/>
    </source>
</evidence>
<dbReference type="EMBL" id="VHII01000003">
    <property type="protein sequence ID" value="KAF1392722.1"/>
    <property type="molecule type" value="Genomic_DNA"/>
</dbReference>
<evidence type="ECO:0000256" key="6">
    <source>
        <dbReference type="ARBA" id="ARBA00022989"/>
    </source>
</evidence>
<keyword evidence="15" id="KW-1185">Reference proteome</keyword>
<keyword evidence="7" id="KW-0406">Ion transport</keyword>
<comment type="caution">
    <text evidence="14">The sequence shown here is derived from an EMBL/GenBank/DDBJ whole genome shotgun (WGS) entry which is preliminary data.</text>
</comment>
<keyword evidence="9" id="KW-0175">Coiled coil</keyword>
<feature type="transmembrane region" description="Helical" evidence="11">
    <location>
        <begin position="551"/>
        <end position="569"/>
    </location>
</feature>
<proteinExistence type="predicted"/>
<evidence type="ECO:0000256" key="5">
    <source>
        <dbReference type="ARBA" id="ARBA00022729"/>
    </source>
</evidence>
<evidence type="ECO:0000256" key="2">
    <source>
        <dbReference type="ARBA" id="ARBA00022448"/>
    </source>
</evidence>
<dbReference type="InterPro" id="IPR045158">
    <property type="entry name" value="KEA4/5/6-like"/>
</dbReference>
<evidence type="ECO:0000256" key="1">
    <source>
        <dbReference type="ARBA" id="ARBA00004141"/>
    </source>
</evidence>
<dbReference type="PANTHER" id="PTHR16254:SF14">
    <property type="entry name" value="TRANSMEMBRANE AND COILED-COIL DOMAIN-CONTAINING PROTEIN 3"/>
    <property type="match status" value="1"/>
</dbReference>
<evidence type="ECO:0000313" key="15">
    <source>
        <dbReference type="Proteomes" id="UP000465112"/>
    </source>
</evidence>
<evidence type="ECO:0000256" key="3">
    <source>
        <dbReference type="ARBA" id="ARBA00022449"/>
    </source>
</evidence>
<dbReference type="Proteomes" id="UP000465112">
    <property type="component" value="Chromosome 3"/>
</dbReference>
<keyword evidence="6 11" id="KW-1133">Transmembrane helix</keyword>
<sequence length="1090" mass="121944">MQVVCWLLCLGTVGALAVLQKDQVAQHAIKLYRSKGATHGHSWVTSNCKRLVGLLRQKNVVVRKLAAAADAVRRDRALSEPERLFQVHTLEVFQKELNESEHLVFQAVHSLQRALQGDYRDVVNMKESSRQRLEALREAAIKEEQEYVELVAAEKHQQEAIKSALAQNKTLSMLDEILEDVRKAADRLEEEIEEHAFDNNKQMKGVNVEAVLRVEDDEENGGKRKNKSKQKEVEDDLGLSMLIDSQNNQYVLTKPRDSTMPRADHHFIKDLVSVVMLSLPCGWICSLVGLPPMFGYIICGVLLGPSGLNSIKSMVQVETLGELGVFFTLFVVGLEFSPERLRKVWKTSVQGSCYLSLLMVGAGLVWGQVLHIRPTQTVFVSTCLSLSSTPLVSRFLAGGSRGDKEGDLDYSSVLLGMLVMQDVQLGLFVAVMPTLIQAQSGDLDSFLFGSLRVFYLLAQVLVSLAAVLLLCLLLKAFLIGPYYKKLHAESKGNKEILVLGMAAFVFFMLTVTEFFDVSMELGCFLAGALLSTQGHMVTTEVMGCIEPIRDFLAIIFFASIGLHVFPTFVLYELTILLVLTLTLVIMKFMMAVLVLSAILPPGSRHIRWIVSAGLAQVSEFSFVLSSRARRAGIISREVSGNFAHVVEAVKKVAEFDEEKGLYKTPSLALKLGHNLKKMANIVECEAMMSQDESALHNVRTFKRLYEARWTECVSTHALRNLKEAKWNAPTLLPFTEDVKRMHKYIDEQRSEGEVAKMPLKAFTVRDTSSIHPDVEIGLTDLEKKLCRHFKRIEIQGKRQRKVPIILTPNMLSSMEALVENRIQCGVPNENHFLFARPEARTHLRGSDAIRQLARKCGAKHPEALSSTKLRKHVATMSKVLNLRDNEMDDLADFLGHDIRVHRQFYRLPEGTLQLAKISKVLVALERGQISEFRGRTLDEISIDPNEEMAGDSNLSENEECEMTPNQYLLAAGSRRKRKCTTEVGSDSDSQETTVCPVSKTATKKRPDNKKPVGEDKSPGESQITKGSSKMARRKWSTEEVQAVESNLMDNINSGRVPGKAQCEACIKASSDAFMGRSWQAVKFYVKNRMD</sequence>
<feature type="transmembrane region" description="Helical" evidence="11">
    <location>
        <begin position="323"/>
        <end position="341"/>
    </location>
</feature>
<name>A0A6A5FQG4_PERFL</name>
<organism evidence="14 15">
    <name type="scientific">Perca fluviatilis</name>
    <name type="common">European perch</name>
    <dbReference type="NCBI Taxonomy" id="8168"/>
    <lineage>
        <taxon>Eukaryota</taxon>
        <taxon>Metazoa</taxon>
        <taxon>Chordata</taxon>
        <taxon>Craniata</taxon>
        <taxon>Vertebrata</taxon>
        <taxon>Euteleostomi</taxon>
        <taxon>Actinopterygii</taxon>
        <taxon>Neopterygii</taxon>
        <taxon>Teleostei</taxon>
        <taxon>Neoteleostei</taxon>
        <taxon>Acanthomorphata</taxon>
        <taxon>Eupercaria</taxon>
        <taxon>Perciformes</taxon>
        <taxon>Percoidei</taxon>
        <taxon>Percidae</taxon>
        <taxon>Percinae</taxon>
        <taxon>Perca</taxon>
    </lineage>
</organism>
<evidence type="ECO:0000256" key="7">
    <source>
        <dbReference type="ARBA" id="ARBA00023065"/>
    </source>
</evidence>
<comment type="subcellular location">
    <subcellularLocation>
        <location evidence="1">Membrane</location>
        <topology evidence="1">Multi-pass membrane protein</topology>
    </subcellularLocation>
</comment>
<evidence type="ECO:0000256" key="8">
    <source>
        <dbReference type="ARBA" id="ARBA00023136"/>
    </source>
</evidence>
<evidence type="ECO:0000256" key="12">
    <source>
        <dbReference type="SAM" id="SignalP"/>
    </source>
</evidence>
<feature type="transmembrane region" description="Helical" evidence="11">
    <location>
        <begin position="575"/>
        <end position="599"/>
    </location>
</feature>
<keyword evidence="3" id="KW-0050">Antiport</keyword>
<feature type="transmembrane region" description="Helical" evidence="11">
    <location>
        <begin position="453"/>
        <end position="475"/>
    </location>
</feature>
<feature type="compositionally biased region" description="Basic and acidic residues" evidence="10">
    <location>
        <begin position="1004"/>
        <end position="1018"/>
    </location>
</feature>
<feature type="coiled-coil region" evidence="9">
    <location>
        <begin position="126"/>
        <end position="198"/>
    </location>
</feature>
<dbReference type="GO" id="GO:0016020">
    <property type="term" value="C:membrane"/>
    <property type="evidence" value="ECO:0007669"/>
    <property type="project" value="UniProtKB-SubCell"/>
</dbReference>
<dbReference type="Gene3D" id="1.20.1530.20">
    <property type="match status" value="1"/>
</dbReference>
<dbReference type="AlphaFoldDB" id="A0A6A5FQG4"/>
<feature type="transmembrane region" description="Helical" evidence="11">
    <location>
        <begin position="496"/>
        <end position="515"/>
    </location>
</feature>